<evidence type="ECO:0000313" key="2">
    <source>
        <dbReference type="EMBL" id="SJN24525.1"/>
    </source>
</evidence>
<dbReference type="OrthoDB" id="9846948at2"/>
<feature type="transmembrane region" description="Helical" evidence="1">
    <location>
        <begin position="77"/>
        <end position="96"/>
    </location>
</feature>
<evidence type="ECO:0000313" key="3">
    <source>
        <dbReference type="Proteomes" id="UP000188342"/>
    </source>
</evidence>
<feature type="transmembrane region" description="Helical" evidence="1">
    <location>
        <begin position="47"/>
        <end position="65"/>
    </location>
</feature>
<gene>
    <name evidence="2" type="ORF">FM114_04325</name>
</gene>
<dbReference type="EMBL" id="FUKQ01000014">
    <property type="protein sequence ID" value="SJN24525.1"/>
    <property type="molecule type" value="Genomic_DNA"/>
</dbReference>
<keyword evidence="1" id="KW-0812">Transmembrane</keyword>
<evidence type="ECO:0000256" key="1">
    <source>
        <dbReference type="SAM" id="Phobius"/>
    </source>
</evidence>
<sequence>MDATQHIGPATDLQDRIAVSKDYDMLQGLITVGTGISILLAAATRDFTWMAVGSCLSVAIGVTWYEKRYGKARSTRSRSAVTVLFSILVILAVVIASGFDQWRPGPLLWTPLVAGPLMLAGKWAGLRHTGLTMWHWISCVALTLCAFIPLFGYHPSFWFAMGTLALPLIVIGSVDHQRLVSALGKGTPDEQ</sequence>
<dbReference type="Proteomes" id="UP000188342">
    <property type="component" value="Unassembled WGS sequence"/>
</dbReference>
<feature type="transmembrane region" description="Helical" evidence="1">
    <location>
        <begin position="133"/>
        <end position="151"/>
    </location>
</feature>
<feature type="transmembrane region" description="Helical" evidence="1">
    <location>
        <begin position="23"/>
        <end position="41"/>
    </location>
</feature>
<dbReference type="AlphaFoldDB" id="A0A1R4IY88"/>
<feature type="transmembrane region" description="Helical" evidence="1">
    <location>
        <begin position="157"/>
        <end position="174"/>
    </location>
</feature>
<keyword evidence="3" id="KW-1185">Reference proteome</keyword>
<keyword evidence="1" id="KW-0472">Membrane</keyword>
<organism evidence="2 3">
    <name type="scientific">Luteococcus japonicus LSP_Lj1</name>
    <dbReference type="NCBI Taxonomy" id="1255658"/>
    <lineage>
        <taxon>Bacteria</taxon>
        <taxon>Bacillati</taxon>
        <taxon>Actinomycetota</taxon>
        <taxon>Actinomycetes</taxon>
        <taxon>Propionibacteriales</taxon>
        <taxon>Propionibacteriaceae</taxon>
        <taxon>Luteococcus</taxon>
    </lineage>
</organism>
<accession>A0A1R4IY88</accession>
<proteinExistence type="predicted"/>
<keyword evidence="1" id="KW-1133">Transmembrane helix</keyword>
<protein>
    <submittedName>
        <fullName evidence="2">Uncharacterized protein</fullName>
    </submittedName>
</protein>
<reference evidence="2 3" key="1">
    <citation type="submission" date="2017-02" db="EMBL/GenBank/DDBJ databases">
        <authorList>
            <person name="Peterson S.W."/>
        </authorList>
    </citation>
    <scope>NUCLEOTIDE SEQUENCE [LARGE SCALE GENOMIC DNA]</scope>
    <source>
        <strain evidence="2 3">LSP_Lj1</strain>
    </source>
</reference>
<feature type="transmembrane region" description="Helical" evidence="1">
    <location>
        <begin position="108"/>
        <end position="126"/>
    </location>
</feature>
<dbReference type="RefSeq" id="WP_094763960.1">
    <property type="nucleotide sequence ID" value="NZ_FUKQ01000014.1"/>
</dbReference>
<name>A0A1R4IY88_9ACTN</name>
<dbReference type="STRING" id="1255658.FM114_04325"/>